<dbReference type="PANTHER" id="PTHR20974:SF0">
    <property type="entry name" value="UPF0585 PROTEIN CG18661"/>
    <property type="match status" value="1"/>
</dbReference>
<dbReference type="Gene3D" id="3.40.50.150">
    <property type="entry name" value="Vaccinia Virus protein VP39"/>
    <property type="match status" value="1"/>
</dbReference>
<dbReference type="InterPro" id="IPR010342">
    <property type="entry name" value="DUF938"/>
</dbReference>
<dbReference type="OrthoDB" id="5563826at2"/>
<dbReference type="Proteomes" id="UP000295341">
    <property type="component" value="Unassembled WGS sequence"/>
</dbReference>
<keyword evidence="2" id="KW-1185">Reference proteome</keyword>
<organism evidence="1 2">
    <name type="scientific">Panacagrimonas perspica</name>
    <dbReference type="NCBI Taxonomy" id="381431"/>
    <lineage>
        <taxon>Bacteria</taxon>
        <taxon>Pseudomonadati</taxon>
        <taxon>Pseudomonadota</taxon>
        <taxon>Gammaproteobacteria</taxon>
        <taxon>Nevskiales</taxon>
        <taxon>Nevskiaceae</taxon>
        <taxon>Panacagrimonas</taxon>
    </lineage>
</organism>
<reference evidence="1 2" key="1">
    <citation type="submission" date="2019-03" db="EMBL/GenBank/DDBJ databases">
        <title>Genomic Encyclopedia of Type Strains, Phase IV (KMG-IV): sequencing the most valuable type-strain genomes for metagenomic binning, comparative biology and taxonomic classification.</title>
        <authorList>
            <person name="Goeker M."/>
        </authorList>
    </citation>
    <scope>NUCLEOTIDE SEQUENCE [LARGE SCALE GENOMIC DNA]</scope>
    <source>
        <strain evidence="1 2">DSM 26377</strain>
    </source>
</reference>
<sequence>MHDKPFSPSSERNREPILAILRDAFSDRQRVLEIGSGTGQHAVHFAGALPHLSWQTSDRVENHDGIQAWLADAALPNTLPPLTLDVNQTRWPRARFDAVFTANTLHIMGWEEVQTLFRRLPEVLEDEACLAVYGPFNYGGKFTSDSNAAFDLRLKGDDPRRGIRDFEAVDALARGIGFALAADHQMPANNRCLVWHRTTP</sequence>
<dbReference type="AlphaFoldDB" id="A0A4R7PBF7"/>
<evidence type="ECO:0000313" key="2">
    <source>
        <dbReference type="Proteomes" id="UP000295341"/>
    </source>
</evidence>
<name>A0A4R7PBF7_9GAMM</name>
<accession>A0A4R7PBF7</accession>
<dbReference type="Pfam" id="PF06080">
    <property type="entry name" value="DUF938"/>
    <property type="match status" value="1"/>
</dbReference>
<gene>
    <name evidence="1" type="ORF">DFR24_0693</name>
</gene>
<dbReference type="RefSeq" id="WP_133879920.1">
    <property type="nucleotide sequence ID" value="NZ_MWIN01000014.1"/>
</dbReference>
<proteinExistence type="predicted"/>
<dbReference type="PANTHER" id="PTHR20974">
    <property type="entry name" value="UPF0585 PROTEIN CG18661"/>
    <property type="match status" value="1"/>
</dbReference>
<protein>
    <submittedName>
        <fullName evidence="1">Uncharacterized protein DUF938</fullName>
    </submittedName>
</protein>
<dbReference type="EMBL" id="SOBT01000008">
    <property type="protein sequence ID" value="TDU31327.1"/>
    <property type="molecule type" value="Genomic_DNA"/>
</dbReference>
<dbReference type="SUPFAM" id="SSF53335">
    <property type="entry name" value="S-adenosyl-L-methionine-dependent methyltransferases"/>
    <property type="match status" value="1"/>
</dbReference>
<dbReference type="InterPro" id="IPR029063">
    <property type="entry name" value="SAM-dependent_MTases_sf"/>
</dbReference>
<comment type="caution">
    <text evidence="1">The sequence shown here is derived from an EMBL/GenBank/DDBJ whole genome shotgun (WGS) entry which is preliminary data.</text>
</comment>
<evidence type="ECO:0000313" key="1">
    <source>
        <dbReference type="EMBL" id="TDU31327.1"/>
    </source>
</evidence>